<dbReference type="SUPFAM" id="SSF49384">
    <property type="entry name" value="Carbohydrate-binding domain"/>
    <property type="match status" value="1"/>
</dbReference>
<feature type="compositionally biased region" description="Polar residues" evidence="1">
    <location>
        <begin position="154"/>
        <end position="163"/>
    </location>
</feature>
<dbReference type="InterPro" id="IPR008965">
    <property type="entry name" value="CBM2/CBM3_carb-bd_dom_sf"/>
</dbReference>
<keyword evidence="2" id="KW-0472">Membrane</keyword>
<accession>A0A9D3AJY0</accession>
<gene>
    <name evidence="4" type="ORF">K8V39_09850</name>
</gene>
<feature type="compositionally biased region" description="Low complexity" evidence="1">
    <location>
        <begin position="405"/>
        <end position="420"/>
    </location>
</feature>
<feature type="chain" id="PRO_5039459672" evidence="3">
    <location>
        <begin position="28"/>
        <end position="503"/>
    </location>
</feature>
<name>A0A9D3AJY0_9FIRM</name>
<evidence type="ECO:0000256" key="2">
    <source>
        <dbReference type="SAM" id="Phobius"/>
    </source>
</evidence>
<evidence type="ECO:0000256" key="3">
    <source>
        <dbReference type="SAM" id="SignalP"/>
    </source>
</evidence>
<reference evidence="4" key="2">
    <citation type="submission" date="2021-09" db="EMBL/GenBank/DDBJ databases">
        <authorList>
            <person name="Gilroy R."/>
        </authorList>
    </citation>
    <scope>NUCLEOTIDE SEQUENCE</scope>
    <source>
        <strain evidence="4">USAMLcec4-12693</strain>
    </source>
</reference>
<keyword evidence="2" id="KW-0812">Transmembrane</keyword>
<dbReference type="Gene3D" id="2.60.40.680">
    <property type="match status" value="1"/>
</dbReference>
<evidence type="ECO:0000313" key="5">
    <source>
        <dbReference type="Proteomes" id="UP000813420"/>
    </source>
</evidence>
<organism evidence="4 5">
    <name type="scientific">Merdimonas faecis</name>
    <dbReference type="NCBI Taxonomy" id="1653435"/>
    <lineage>
        <taxon>Bacteria</taxon>
        <taxon>Bacillati</taxon>
        <taxon>Bacillota</taxon>
        <taxon>Clostridia</taxon>
        <taxon>Lachnospirales</taxon>
        <taxon>Lachnospiraceae</taxon>
        <taxon>Merdimonas</taxon>
    </lineage>
</organism>
<protein>
    <submittedName>
        <fullName evidence="4">Cohesin domain-containing protein</fullName>
    </submittedName>
</protein>
<comment type="caution">
    <text evidence="4">The sequence shown here is derived from an EMBL/GenBank/DDBJ whole genome shotgun (WGS) entry which is preliminary data.</text>
</comment>
<proteinExistence type="predicted"/>
<feature type="transmembrane region" description="Helical" evidence="2">
    <location>
        <begin position="347"/>
        <end position="368"/>
    </location>
</feature>
<evidence type="ECO:0000256" key="1">
    <source>
        <dbReference type="SAM" id="MobiDB-lite"/>
    </source>
</evidence>
<sequence>MRRIKKALAALAIVCLFVPCISLVTHAASAELRFTDPSTTVGAEVEVTAKFTAPVLMDSLEATLTYDSSKLRFVSGDSATGGDGTVTISGNGGSATEASFTLTFQALAEGTTNIQVSQSSGTDATGVALDITNGSSAVTIGPGDPSLITEEDGASSTESSGNGPQVEVNGVQYTITGGFSEALIPTGFTKGETQYEGTSCEVVTQEAGGQTAFYLTAADSGESDFFLYDSENGTFSPFEQVELSQDRYIVLLQDDGSVSLPSAYQETTLTLNGKEFPAWQNTDNADYYVVYALNADGQKGLYQYDTVDGTYQRYVENTAASSEEESGSSAGGLWGRILDFISNFLDIIVIIAAVVFLILLIVLIVTAVKLRHRDLELDDLYDEYGIDLDEEEAAKPSKGKKKTAAVKGGPKGGPAVRKPAQTAQIDLDEDDFDDFEDYEEEEFDDYGTMEMEDLDEDEFDEYEEDEADEMIDDLDELLSRQPKKKRSHMEPDDTFKVDFIDLD</sequence>
<dbReference type="EMBL" id="DYXE01000084">
    <property type="protein sequence ID" value="HJH50554.1"/>
    <property type="molecule type" value="Genomic_DNA"/>
</dbReference>
<evidence type="ECO:0000313" key="4">
    <source>
        <dbReference type="EMBL" id="HJH50554.1"/>
    </source>
</evidence>
<reference evidence="4" key="1">
    <citation type="journal article" date="2021" name="PeerJ">
        <title>Extensive microbial diversity within the chicken gut microbiome revealed by metagenomics and culture.</title>
        <authorList>
            <person name="Gilroy R."/>
            <person name="Ravi A."/>
            <person name="Getino M."/>
            <person name="Pursley I."/>
            <person name="Horton D.L."/>
            <person name="Alikhan N.F."/>
            <person name="Baker D."/>
            <person name="Gharbi K."/>
            <person name="Hall N."/>
            <person name="Watson M."/>
            <person name="Adriaenssens E.M."/>
            <person name="Foster-Nyarko E."/>
            <person name="Jarju S."/>
            <person name="Secka A."/>
            <person name="Antonio M."/>
            <person name="Oren A."/>
            <person name="Chaudhuri R.R."/>
            <person name="La Ragione R."/>
            <person name="Hildebrand F."/>
            <person name="Pallen M.J."/>
        </authorList>
    </citation>
    <scope>NUCLEOTIDE SEQUENCE</scope>
    <source>
        <strain evidence="4">USAMLcec4-12693</strain>
    </source>
</reference>
<keyword evidence="2" id="KW-1133">Transmembrane helix</keyword>
<dbReference type="Proteomes" id="UP000813420">
    <property type="component" value="Unassembled WGS sequence"/>
</dbReference>
<feature type="signal peptide" evidence="3">
    <location>
        <begin position="1"/>
        <end position="27"/>
    </location>
</feature>
<keyword evidence="3" id="KW-0732">Signal</keyword>
<dbReference type="RefSeq" id="WP_277272374.1">
    <property type="nucleotide sequence ID" value="NZ_DYXE01000084.1"/>
</dbReference>
<feature type="region of interest" description="Disordered" evidence="1">
    <location>
        <begin position="140"/>
        <end position="166"/>
    </location>
</feature>
<dbReference type="CDD" id="cd08547">
    <property type="entry name" value="Type_II_cohesin"/>
    <property type="match status" value="1"/>
</dbReference>
<feature type="region of interest" description="Disordered" evidence="1">
    <location>
        <begin position="393"/>
        <end position="421"/>
    </location>
</feature>
<dbReference type="AlphaFoldDB" id="A0A9D3AJY0"/>
<dbReference type="GO" id="GO:0030246">
    <property type="term" value="F:carbohydrate binding"/>
    <property type="evidence" value="ECO:0007669"/>
    <property type="project" value="InterPro"/>
</dbReference>